<dbReference type="OrthoDB" id="9770860at2"/>
<evidence type="ECO:0000313" key="5">
    <source>
        <dbReference type="Proteomes" id="UP000298246"/>
    </source>
</evidence>
<dbReference type="InterPro" id="IPR025668">
    <property type="entry name" value="Tnp_DDE_dom"/>
</dbReference>
<name>A0A4Y8PRV1_9BACL</name>
<dbReference type="InterPro" id="IPR008490">
    <property type="entry name" value="Transposase_InsH_N"/>
</dbReference>
<feature type="region of interest" description="Disordered" evidence="1">
    <location>
        <begin position="138"/>
        <end position="174"/>
    </location>
</feature>
<protein>
    <submittedName>
        <fullName evidence="4">IS5/IS1182 family transposase</fullName>
    </submittedName>
</protein>
<evidence type="ECO:0000259" key="3">
    <source>
        <dbReference type="Pfam" id="PF13586"/>
    </source>
</evidence>
<sequence>MYQSYAHEENQLLLPSEFFLPFGGRLNPDNRWIKLAQLVPWARVDRKYAKSFRKSFRGQKAISIRMALGALIIQERLQQSDRETVETIVENPYLQYFLGLAGYQDRPPFHHSLMTHFRKRLGEDVITEVNEWIAVEAAKAEDERDDDDDRKPSSTGGRGGKRKHAEPDPNQGTLLLDATCAPADIAYPTDITLLNEAREKLETIIDVLHESNVGHRPKPRTYREKARRAYLALAKQRRIGYRVLRRGIGKQLAFIQRDLRIIEELAAVTPLTALSRRQYKQLLVIGELYRQQRHMHTKRVHHVEERIVSIHQPHIRPIVRGKAKAKVEFGAKVSVSMVQGFAFLERRQWDNFNEGITLIESVETYKARFGVYPKEVLADQIYRNRENRAYCKERGIRLSGPPLGRPSKQADTAEMKRIAKLDAGGRNAIEGKFGEGKRKYGLNRIRARLEQTSGTVIAMQFLVMNLERRLRLFFVFMFNMLLNRTAYRRFAL</sequence>
<dbReference type="RefSeq" id="WP_134757844.1">
    <property type="nucleotide sequence ID" value="NZ_MYFO02000028.1"/>
</dbReference>
<feature type="domain" description="Transposase InsH N-terminal" evidence="2">
    <location>
        <begin position="25"/>
        <end position="120"/>
    </location>
</feature>
<dbReference type="NCBIfam" id="NF033578">
    <property type="entry name" value="transpos_IS5_1"/>
    <property type="match status" value="1"/>
</dbReference>
<dbReference type="AlphaFoldDB" id="A0A4Y8PRV1"/>
<accession>A0A4Y8PRV1</accession>
<evidence type="ECO:0000256" key="1">
    <source>
        <dbReference type="SAM" id="MobiDB-lite"/>
    </source>
</evidence>
<gene>
    <name evidence="4" type="ORF">B5M42_24875</name>
</gene>
<dbReference type="PANTHER" id="PTHR33803:SF3">
    <property type="entry name" value="BLL1974 PROTEIN"/>
    <property type="match status" value="1"/>
</dbReference>
<dbReference type="Pfam" id="PF13586">
    <property type="entry name" value="DDE_Tnp_1_2"/>
    <property type="match status" value="1"/>
</dbReference>
<dbReference type="Pfam" id="PF05598">
    <property type="entry name" value="DUF772"/>
    <property type="match status" value="1"/>
</dbReference>
<dbReference type="PANTHER" id="PTHR33803">
    <property type="entry name" value="IS1478 TRANSPOSASE"/>
    <property type="match status" value="1"/>
</dbReference>
<evidence type="ECO:0000259" key="2">
    <source>
        <dbReference type="Pfam" id="PF05598"/>
    </source>
</evidence>
<proteinExistence type="predicted"/>
<dbReference type="InterPro" id="IPR047710">
    <property type="entry name" value="Transpos_IS5-like"/>
</dbReference>
<organism evidence="4 5">
    <name type="scientific">Paenibacillus athensensis</name>
    <dbReference type="NCBI Taxonomy" id="1967502"/>
    <lineage>
        <taxon>Bacteria</taxon>
        <taxon>Bacillati</taxon>
        <taxon>Bacillota</taxon>
        <taxon>Bacilli</taxon>
        <taxon>Bacillales</taxon>
        <taxon>Paenibacillaceae</taxon>
        <taxon>Paenibacillus</taxon>
    </lineage>
</organism>
<feature type="domain" description="Transposase DDE" evidence="3">
    <location>
        <begin position="376"/>
        <end position="467"/>
    </location>
</feature>
<comment type="caution">
    <text evidence="4">The sequence shown here is derived from an EMBL/GenBank/DDBJ whole genome shotgun (WGS) entry which is preliminary data.</text>
</comment>
<dbReference type="EMBL" id="MYFO01000088">
    <property type="protein sequence ID" value="TFE82541.1"/>
    <property type="molecule type" value="Genomic_DNA"/>
</dbReference>
<evidence type="ECO:0000313" key="4">
    <source>
        <dbReference type="EMBL" id="TFE82541.1"/>
    </source>
</evidence>
<keyword evidence="5" id="KW-1185">Reference proteome</keyword>
<dbReference type="Proteomes" id="UP000298246">
    <property type="component" value="Unassembled WGS sequence"/>
</dbReference>
<reference evidence="4 5" key="1">
    <citation type="submission" date="2017-03" db="EMBL/GenBank/DDBJ databases">
        <title>Isolation of Levoglucosan Utilizing Bacteria.</title>
        <authorList>
            <person name="Arya A.S."/>
        </authorList>
    </citation>
    <scope>NUCLEOTIDE SEQUENCE [LARGE SCALE GENOMIC DNA]</scope>
    <source>
        <strain evidence="4 5">MEC069</strain>
    </source>
</reference>